<evidence type="ECO:0000313" key="1">
    <source>
        <dbReference type="EMBL" id="SVC82447.1"/>
    </source>
</evidence>
<dbReference type="PROSITE" id="PS51257">
    <property type="entry name" value="PROKAR_LIPOPROTEIN"/>
    <property type="match status" value="1"/>
</dbReference>
<feature type="non-terminal residue" evidence="1">
    <location>
        <position position="40"/>
    </location>
</feature>
<proteinExistence type="predicted"/>
<accession>A0A382QBM5</accession>
<gene>
    <name evidence="1" type="ORF">METZ01_LOCUS335301</name>
</gene>
<reference evidence="1" key="1">
    <citation type="submission" date="2018-05" db="EMBL/GenBank/DDBJ databases">
        <authorList>
            <person name="Lanie J.A."/>
            <person name="Ng W.-L."/>
            <person name="Kazmierczak K.M."/>
            <person name="Andrzejewski T.M."/>
            <person name="Davidsen T.M."/>
            <person name="Wayne K.J."/>
            <person name="Tettelin H."/>
            <person name="Glass J.I."/>
            <person name="Rusch D."/>
            <person name="Podicherti R."/>
            <person name="Tsui H.-C.T."/>
            <person name="Winkler M.E."/>
        </authorList>
    </citation>
    <scope>NUCLEOTIDE SEQUENCE</scope>
</reference>
<protein>
    <submittedName>
        <fullName evidence="1">Uncharacterized protein</fullName>
    </submittedName>
</protein>
<sequence>MKQASKIILRNLILLTSLSIIMSCGQPFAKIEVTDEKSKI</sequence>
<organism evidence="1">
    <name type="scientific">marine metagenome</name>
    <dbReference type="NCBI Taxonomy" id="408172"/>
    <lineage>
        <taxon>unclassified sequences</taxon>
        <taxon>metagenomes</taxon>
        <taxon>ecological metagenomes</taxon>
    </lineage>
</organism>
<dbReference type="AlphaFoldDB" id="A0A382QBM5"/>
<name>A0A382QBM5_9ZZZZ</name>
<dbReference type="EMBL" id="UINC01113073">
    <property type="protein sequence ID" value="SVC82447.1"/>
    <property type="molecule type" value="Genomic_DNA"/>
</dbReference>